<dbReference type="AlphaFoldDB" id="H5SBS3"/>
<dbReference type="SUPFAM" id="SSF53649">
    <property type="entry name" value="Alkaline phosphatase-like"/>
    <property type="match status" value="1"/>
</dbReference>
<reference evidence="1" key="2">
    <citation type="journal article" date="2012" name="PLoS ONE">
        <title>A Deeply Branching Thermophilic Bacterium with an Ancient Acetyl-CoA Pathway Dominates a Subsurface Ecosystem.</title>
        <authorList>
            <person name="Takami H."/>
            <person name="Noguchi H."/>
            <person name="Takaki Y."/>
            <person name="Uchiyama I."/>
            <person name="Toyoda A."/>
            <person name="Nishi S."/>
            <person name="Chee G.-J."/>
            <person name="Arai W."/>
            <person name="Nunoura T."/>
            <person name="Itoh T."/>
            <person name="Hattori M."/>
            <person name="Takai K."/>
        </authorList>
    </citation>
    <scope>NUCLEOTIDE SEQUENCE</scope>
</reference>
<name>H5SBS3_9BACT</name>
<dbReference type="InterPro" id="IPR017850">
    <property type="entry name" value="Alkaline_phosphatase_core_sf"/>
</dbReference>
<proteinExistence type="predicted"/>
<protein>
    <submittedName>
        <fullName evidence="1">Hypothetical conserved protein</fullName>
    </submittedName>
</protein>
<sequence>MRPESPRHEITLVAPTEAPFAMLRLGALVLGIMMIGHGLVAEQELSDGAASGPERAPVRHLILSLDGVGYALVEEMVRHGHFAIFHRPARLIAPFPTLTNPSFIEILRPLGAPPSAGYEDYYYDPLANAMRGGFWHRFRRRTFIEGTFRELFDYHPSGLVMTLEYAAPPLSAWLDAQLSLRRAVGKFRRTSDEVFIAYVSATDPLAHLGGEGLLRQFLATLDRKLEQLFLEAEGRIHITVFSDHGNLFARYRRAELQEALRADGFRMGGRLQGERSVVQPRYGLVGCAVFYVADAQEPRVAEVLAVAPGVDLVAYHRNGMVYVVGPRGRARIERRGNRYRYLTFTGDPLGLAPILERLRAEGRMDEAGFVADADLFAATHAHEYPDALRRLWESLTGYVRHPASVLVSLEDGYYDGSDILDLFAILRATHGNLRRAQTEGFVLTTVRELPEAIRAADLWSALGLHLESTSRSESRRP</sequence>
<evidence type="ECO:0000313" key="1">
    <source>
        <dbReference type="EMBL" id="BAL53609.1"/>
    </source>
</evidence>
<accession>H5SBS3</accession>
<reference evidence="1" key="1">
    <citation type="journal article" date="2005" name="Environ. Microbiol.">
        <title>Genetic and functional properties of uncultivated thermophilic crenarchaeotes from a subsurface gold mine as revealed by analysis of genome fragments.</title>
        <authorList>
            <person name="Nunoura T."/>
            <person name="Hirayama H."/>
            <person name="Takami H."/>
            <person name="Oida H."/>
            <person name="Nishi S."/>
            <person name="Shimamura S."/>
            <person name="Suzuki Y."/>
            <person name="Inagaki F."/>
            <person name="Takai K."/>
            <person name="Nealson K.H."/>
            <person name="Horikoshi K."/>
        </authorList>
    </citation>
    <scope>NUCLEOTIDE SEQUENCE</scope>
</reference>
<organism evidence="1">
    <name type="scientific">uncultured Acidobacteriota bacterium</name>
    <dbReference type="NCBI Taxonomy" id="171953"/>
    <lineage>
        <taxon>Bacteria</taxon>
        <taxon>Pseudomonadati</taxon>
        <taxon>Acidobacteriota</taxon>
        <taxon>environmental samples</taxon>
    </lineage>
</organism>
<dbReference type="EMBL" id="AP011662">
    <property type="protein sequence ID" value="BAL53609.1"/>
    <property type="molecule type" value="Genomic_DNA"/>
</dbReference>
<gene>
    <name evidence="1" type="ORF">HGMM_F07F07C20</name>
</gene>